<feature type="transmembrane region" description="Helical" evidence="1">
    <location>
        <begin position="163"/>
        <end position="181"/>
    </location>
</feature>
<keyword evidence="1" id="KW-0812">Transmembrane</keyword>
<evidence type="ECO:0000256" key="1">
    <source>
        <dbReference type="SAM" id="Phobius"/>
    </source>
</evidence>
<keyword evidence="3" id="KW-1185">Reference proteome</keyword>
<accession>A0A0A6X426</accession>
<feature type="transmembrane region" description="Helical" evidence="1">
    <location>
        <begin position="187"/>
        <end position="208"/>
    </location>
</feature>
<dbReference type="Proteomes" id="UP000054537">
    <property type="component" value="Unassembled WGS sequence"/>
</dbReference>
<feature type="transmembrane region" description="Helical" evidence="1">
    <location>
        <begin position="52"/>
        <end position="73"/>
    </location>
</feature>
<comment type="caution">
    <text evidence="2">The sequence shown here is derived from an EMBL/GenBank/DDBJ whole genome shotgun (WGS) entry which is preliminary data.</text>
</comment>
<proteinExistence type="predicted"/>
<protein>
    <recommendedName>
        <fullName evidence="4">DUF624 domain-containing protein</fullName>
    </recommendedName>
</protein>
<name>A0A0A6X426_ACTUT</name>
<dbReference type="eggNOG" id="ENOG5032UJ1">
    <property type="taxonomic scope" value="Bacteria"/>
</dbReference>
<feature type="transmembrane region" description="Helical" evidence="1">
    <location>
        <begin position="20"/>
        <end position="45"/>
    </location>
</feature>
<dbReference type="EMBL" id="JRTT01000035">
    <property type="protein sequence ID" value="KHD74842.1"/>
    <property type="molecule type" value="Genomic_DNA"/>
</dbReference>
<organism evidence="2 3">
    <name type="scientific">Actinoplanes utahensis</name>
    <dbReference type="NCBI Taxonomy" id="1869"/>
    <lineage>
        <taxon>Bacteria</taxon>
        <taxon>Bacillati</taxon>
        <taxon>Actinomycetota</taxon>
        <taxon>Actinomycetes</taxon>
        <taxon>Micromonosporales</taxon>
        <taxon>Micromonosporaceae</taxon>
        <taxon>Actinoplanes</taxon>
    </lineage>
</organism>
<keyword evidence="1" id="KW-0472">Membrane</keyword>
<dbReference type="RefSeq" id="WP_043528661.1">
    <property type="nucleotide sequence ID" value="NZ_BAABKU010000004.1"/>
</dbReference>
<sequence>MTTAVGERFGTGLLSKAAAFVYHLLVVELLLLATAGPGLAVTVLLDRHPSNLPLAALCLLPVGPAVSAAVYALHHRKLDLTDLRPAALFLRGLRLDAGQAARLWAVWLAVLAVQVGGGGPVLLVGGVATLWVLNALVITSLFEFRTRDVARLAAYLMVAKPSVTVANLCLLVVAVGGVWFWSEAALALAGSLLVLGLLSNSRAMIAVVRDEFTR</sequence>
<gene>
    <name evidence="2" type="ORF">MB27_26245</name>
</gene>
<keyword evidence="1" id="KW-1133">Transmembrane helix</keyword>
<reference evidence="2 3" key="1">
    <citation type="submission" date="2014-10" db="EMBL/GenBank/DDBJ databases">
        <title>Draft genome sequence of Actinoplanes utahensis NRRL 12052.</title>
        <authorList>
            <person name="Velasco-Bucheli B."/>
            <person name="del Cerro C."/>
            <person name="Hormigo D."/>
            <person name="Garcia J.L."/>
            <person name="Acebal C."/>
            <person name="Arroyo M."/>
            <person name="de la Mata I."/>
        </authorList>
    </citation>
    <scope>NUCLEOTIDE SEQUENCE [LARGE SCALE GENOMIC DNA]</scope>
    <source>
        <strain evidence="2 3">NRRL 12052</strain>
    </source>
</reference>
<dbReference type="AlphaFoldDB" id="A0A0A6X426"/>
<evidence type="ECO:0000313" key="3">
    <source>
        <dbReference type="Proteomes" id="UP000054537"/>
    </source>
</evidence>
<evidence type="ECO:0000313" key="2">
    <source>
        <dbReference type="EMBL" id="KHD74842.1"/>
    </source>
</evidence>
<dbReference type="OrthoDB" id="4211860at2"/>
<feature type="transmembrane region" description="Helical" evidence="1">
    <location>
        <begin position="121"/>
        <end position="142"/>
    </location>
</feature>
<evidence type="ECO:0008006" key="4">
    <source>
        <dbReference type="Google" id="ProtNLM"/>
    </source>
</evidence>